<gene>
    <name evidence="4" type="ORF">DH2020_035834</name>
</gene>
<dbReference type="CDD" id="cd06222">
    <property type="entry name" value="RNase_H_like"/>
    <property type="match status" value="1"/>
</dbReference>
<dbReference type="Gene3D" id="3.30.420.10">
    <property type="entry name" value="Ribonuclease H-like superfamily/Ribonuclease H"/>
    <property type="match status" value="1"/>
</dbReference>
<dbReference type="SUPFAM" id="SSF53098">
    <property type="entry name" value="Ribonuclease H-like"/>
    <property type="match status" value="1"/>
</dbReference>
<dbReference type="InterPro" id="IPR002156">
    <property type="entry name" value="RNaseH_domain"/>
</dbReference>
<feature type="region of interest" description="Disordered" evidence="2">
    <location>
        <begin position="349"/>
        <end position="404"/>
    </location>
</feature>
<dbReference type="Pfam" id="PF14392">
    <property type="entry name" value="zf-CCHC_4"/>
    <property type="match status" value="1"/>
</dbReference>
<protein>
    <recommendedName>
        <fullName evidence="3">CCHC-type domain-containing protein</fullName>
    </recommendedName>
</protein>
<feature type="domain" description="CCHC-type" evidence="3">
    <location>
        <begin position="205"/>
        <end position="220"/>
    </location>
</feature>
<dbReference type="SUPFAM" id="SSF56219">
    <property type="entry name" value="DNase I-like"/>
    <property type="match status" value="1"/>
</dbReference>
<feature type="compositionally biased region" description="Polar residues" evidence="2">
    <location>
        <begin position="361"/>
        <end position="379"/>
    </location>
</feature>
<dbReference type="InterPro" id="IPR036397">
    <property type="entry name" value="RNaseH_sf"/>
</dbReference>
<feature type="compositionally biased region" description="Low complexity" evidence="2">
    <location>
        <begin position="385"/>
        <end position="396"/>
    </location>
</feature>
<dbReference type="InterPro" id="IPR012337">
    <property type="entry name" value="RNaseH-like_sf"/>
</dbReference>
<keyword evidence="5" id="KW-1185">Reference proteome</keyword>
<feature type="compositionally biased region" description="Pro residues" evidence="2">
    <location>
        <begin position="255"/>
        <end position="276"/>
    </location>
</feature>
<dbReference type="Pfam" id="PF14111">
    <property type="entry name" value="DUF4283"/>
    <property type="match status" value="1"/>
</dbReference>
<evidence type="ECO:0000256" key="2">
    <source>
        <dbReference type="SAM" id="MobiDB-lite"/>
    </source>
</evidence>
<dbReference type="PROSITE" id="PS50158">
    <property type="entry name" value="ZF_CCHC"/>
    <property type="match status" value="1"/>
</dbReference>
<evidence type="ECO:0000313" key="5">
    <source>
        <dbReference type="Proteomes" id="UP001318860"/>
    </source>
</evidence>
<dbReference type="EMBL" id="JABTTQ020001578">
    <property type="protein sequence ID" value="KAK6130424.1"/>
    <property type="molecule type" value="Genomic_DNA"/>
</dbReference>
<dbReference type="Pfam" id="PF13966">
    <property type="entry name" value="zf-RVT"/>
    <property type="match status" value="1"/>
</dbReference>
<keyword evidence="1" id="KW-0479">Metal-binding</keyword>
<dbReference type="InterPro" id="IPR036691">
    <property type="entry name" value="Endo/exonu/phosph_ase_sf"/>
</dbReference>
<dbReference type="InterPro" id="IPR025558">
    <property type="entry name" value="DUF4283"/>
</dbReference>
<dbReference type="Pfam" id="PF03372">
    <property type="entry name" value="Exo_endo_phos"/>
    <property type="match status" value="1"/>
</dbReference>
<evidence type="ECO:0000313" key="4">
    <source>
        <dbReference type="EMBL" id="KAK6130424.1"/>
    </source>
</evidence>
<dbReference type="InterPro" id="IPR026960">
    <property type="entry name" value="RVT-Znf"/>
</dbReference>
<evidence type="ECO:0000256" key="1">
    <source>
        <dbReference type="PROSITE-ProRule" id="PRU00047"/>
    </source>
</evidence>
<comment type="caution">
    <text evidence="4">The sequence shown here is derived from an EMBL/GenBank/DDBJ whole genome shotgun (WGS) entry which is preliminary data.</text>
</comment>
<feature type="compositionally biased region" description="Polar residues" evidence="2">
    <location>
        <begin position="243"/>
        <end position="252"/>
    </location>
</feature>
<feature type="region of interest" description="Disordered" evidence="2">
    <location>
        <begin position="243"/>
        <end position="337"/>
    </location>
</feature>
<dbReference type="PANTHER" id="PTHR33116:SF86">
    <property type="entry name" value="REVERSE TRANSCRIPTASE DOMAIN-CONTAINING PROTEIN"/>
    <property type="match status" value="1"/>
</dbReference>
<keyword evidence="1" id="KW-0862">Zinc</keyword>
<dbReference type="InterPro" id="IPR025836">
    <property type="entry name" value="Zn_knuckle_CX2CX4HX4C"/>
</dbReference>
<organism evidence="4 5">
    <name type="scientific">Rehmannia glutinosa</name>
    <name type="common">Chinese foxglove</name>
    <dbReference type="NCBI Taxonomy" id="99300"/>
    <lineage>
        <taxon>Eukaryota</taxon>
        <taxon>Viridiplantae</taxon>
        <taxon>Streptophyta</taxon>
        <taxon>Embryophyta</taxon>
        <taxon>Tracheophyta</taxon>
        <taxon>Spermatophyta</taxon>
        <taxon>Magnoliopsida</taxon>
        <taxon>eudicotyledons</taxon>
        <taxon>Gunneridae</taxon>
        <taxon>Pentapetalae</taxon>
        <taxon>asterids</taxon>
        <taxon>lamiids</taxon>
        <taxon>Lamiales</taxon>
        <taxon>Orobanchaceae</taxon>
        <taxon>Rehmannieae</taxon>
        <taxon>Rehmannia</taxon>
    </lineage>
</organism>
<dbReference type="PANTHER" id="PTHR33116">
    <property type="entry name" value="REVERSE TRANSCRIPTASE ZINC-BINDING DOMAIN-CONTAINING PROTEIN-RELATED-RELATED"/>
    <property type="match status" value="1"/>
</dbReference>
<dbReference type="InterPro" id="IPR001878">
    <property type="entry name" value="Znf_CCHC"/>
</dbReference>
<accession>A0ABR0V8K0</accession>
<sequence>MAEELASLYSRLSLAAEENLVITTETIRTENMHFDLCLVGKILCPRTIHADQITALFKRLWNPRGNFSCKSLHDNIFLFKFEALVDKKKVTYGSPWLFDKYLLVINEPRPDLHPSEMEFTRADMWIQLHNLPLGLMSRNFAQIAGNKIGSFIEVDFDVSGSVIGRYMRIKVNIDITKPLLRLIHTEFQGQKRPIFLKYERLPDFCFSCGVIGHILKDCEKKLLDPNSHMDTLEYGNWIRATNGTNPFSSPRRNLNPPPPPTVEPDPDPKPIPPKPTTNPIFVDSTQICPTTNTSPPSPSQVVHPLSNISNPNTPHDPHLNHHSPPLNPPPSSTVQNSSNTIHLEISSLPSSSASIPYETPPKSSTFPNQPISTQSSLPDSATLDPSHSSINNTNTSSPPPSPFLVTVPMKLDTSTRKIVRKFTSLRNKSLSCGASTSHTHKRKLMIDGFLDQELHEIPVEILLKKPKTHNSPHSVPSCDEGSSLPTIDKIKNSLGFFGIASPSSGRSGGLALLWKKSLSVTLRSFCDRFIDVDIAYKDISFRATGIYGQPEVSLRRQFWQFFRSLMRSPEEPWLCFGDFNEVLAQNEFIGKGPRAAWQISAFREALDFCNLQDMGCQGSWFTWSRLAIHPLTQRARLDRGICNHLWRSLFRHWKVEICNSFSSDHSILHINFSRHLVRNFTPGPAGKPFRFEAMWIRSKDCENIIRKNWDAGCLNIDDKIEHCKIGLLQWSESNFGDIDKKIADIKTEISRLRNTVITPTVKNVLSQLHSQLDTLQSLSDIKWKQRAKQHWFREGDRNSRYFHAVASMRRDINHVDSLRDNAGVLRTDPKEIEKIISDYFSDIFSSSSPPNADIDRALSRVRPKITDATIQEANYLKFAIELYELVSGQRINYEKSGIFFSPNTDNGVRTSISNILRIPEVSNHGKYLGLPSIIGANKKQIFNSILDRCWTKLNGWKEKHLSQAGRIILIQSVIQSIPTFAMMCFKLPEDFIEKFHSLAASFFWNGNPDKRTIHWKSWRKLCRGKSTGGLGFRDLRAFNLALLCKQSWRILTNPSSMLARIFKAKYFPSSSILNANLGYRPSWSWRSIFESLSCLKLGCRKIINSGSSTRIWGDPWLPCISNFRIHSPPPADSPLQFVAELIDHDRGCWNINLLRRLFAESEINAICSIPLSYHHSPDLWGWHFSKNGKFTVRSAYHAILDSNITHSYHHGQPSSGGDPLVWKKMWKLRIPHRNLVFLWRLITGSIPCAEFLQLRRLQDVGVCVFCGAPNTSASHIFFNCSFTRSIWNTTGLWDLISKFEQPSFLLWIRDIFLELKPDMCELIAVICDFIWFIRNKKKFDDVVLNPFSIVLSANNKLLDFHRARIAERPSPDLIPSCLIQKKPDGPSIFFDGSLSNSCAGIGIVAFDNSGNFIIGFSKKFQGNFSAEIAECFALREALLLGQQLKLNLIEIFGDAAAIVLAINGEAQFPTSCQSIAEDIKRLKSLVSLRSISWISRHKNFIAHHFALFAKSMSSISFTWDNLPDSICQSLLDDFQHL</sequence>
<name>A0ABR0V8K0_REHGL</name>
<reference evidence="4 5" key="1">
    <citation type="journal article" date="2021" name="Comput. Struct. Biotechnol. J.">
        <title>De novo genome assembly of the potent medicinal plant Rehmannia glutinosa using nanopore technology.</title>
        <authorList>
            <person name="Ma L."/>
            <person name="Dong C."/>
            <person name="Song C."/>
            <person name="Wang X."/>
            <person name="Zheng X."/>
            <person name="Niu Y."/>
            <person name="Chen S."/>
            <person name="Feng W."/>
        </authorList>
    </citation>
    <scope>NUCLEOTIDE SEQUENCE [LARGE SCALE GENOMIC DNA]</scope>
    <source>
        <strain evidence="4">DH-2019</strain>
    </source>
</reference>
<proteinExistence type="predicted"/>
<dbReference type="Pfam" id="PF13456">
    <property type="entry name" value="RVT_3"/>
    <property type="match status" value="1"/>
</dbReference>
<dbReference type="Proteomes" id="UP001318860">
    <property type="component" value="Unassembled WGS sequence"/>
</dbReference>
<dbReference type="InterPro" id="IPR044730">
    <property type="entry name" value="RNase_H-like_dom_plant"/>
</dbReference>
<dbReference type="Gene3D" id="3.60.10.10">
    <property type="entry name" value="Endonuclease/exonuclease/phosphatase"/>
    <property type="match status" value="1"/>
</dbReference>
<evidence type="ECO:0000259" key="3">
    <source>
        <dbReference type="PROSITE" id="PS50158"/>
    </source>
</evidence>
<dbReference type="InterPro" id="IPR005135">
    <property type="entry name" value="Endo/exonuclease/phosphatase"/>
</dbReference>
<keyword evidence="1" id="KW-0863">Zinc-finger</keyword>